<comment type="caution">
    <text evidence="1">The sequence shown here is derived from an EMBL/GenBank/DDBJ whole genome shotgun (WGS) entry which is preliminary data.</text>
</comment>
<reference evidence="2" key="1">
    <citation type="journal article" date="2022" name="Mol. Ecol. Resour.">
        <title>The genomes of chicory, endive, great burdock and yacon provide insights into Asteraceae palaeo-polyploidization history and plant inulin production.</title>
        <authorList>
            <person name="Fan W."/>
            <person name="Wang S."/>
            <person name="Wang H."/>
            <person name="Wang A."/>
            <person name="Jiang F."/>
            <person name="Liu H."/>
            <person name="Zhao H."/>
            <person name="Xu D."/>
            <person name="Zhang Y."/>
        </authorList>
    </citation>
    <scope>NUCLEOTIDE SEQUENCE [LARGE SCALE GENOMIC DNA]</scope>
    <source>
        <strain evidence="2">cv. Punajuju</strain>
    </source>
</reference>
<evidence type="ECO:0000313" key="2">
    <source>
        <dbReference type="Proteomes" id="UP001055811"/>
    </source>
</evidence>
<gene>
    <name evidence="1" type="ORF">L2E82_48750</name>
</gene>
<accession>A0ACB8YZZ7</accession>
<sequence length="173" mass="19870">MPAVSQPSSARKSTKSETIDEGTGEKENNAMELLSHDLEFIETKSPSSEPCAVINLDSVKISWKILLQILRQWHKHIALLYCSLYQSWHFPLATSPWINKMDPYLSLDEDMRLQEEKLNMKTQISEGFSPDDEFPLGPPLFMDTPLLCSLIAQTYFQAFDELSLKFIDHRAYV</sequence>
<dbReference type="EMBL" id="CM042017">
    <property type="protein sequence ID" value="KAI3690615.1"/>
    <property type="molecule type" value="Genomic_DNA"/>
</dbReference>
<proteinExistence type="predicted"/>
<name>A0ACB8YZZ7_CICIN</name>
<evidence type="ECO:0000313" key="1">
    <source>
        <dbReference type="EMBL" id="KAI3690615.1"/>
    </source>
</evidence>
<dbReference type="Proteomes" id="UP001055811">
    <property type="component" value="Linkage Group LG09"/>
</dbReference>
<protein>
    <submittedName>
        <fullName evidence="1">Uncharacterized protein</fullName>
    </submittedName>
</protein>
<keyword evidence="2" id="KW-1185">Reference proteome</keyword>
<organism evidence="1 2">
    <name type="scientific">Cichorium intybus</name>
    <name type="common">Chicory</name>
    <dbReference type="NCBI Taxonomy" id="13427"/>
    <lineage>
        <taxon>Eukaryota</taxon>
        <taxon>Viridiplantae</taxon>
        <taxon>Streptophyta</taxon>
        <taxon>Embryophyta</taxon>
        <taxon>Tracheophyta</taxon>
        <taxon>Spermatophyta</taxon>
        <taxon>Magnoliopsida</taxon>
        <taxon>eudicotyledons</taxon>
        <taxon>Gunneridae</taxon>
        <taxon>Pentapetalae</taxon>
        <taxon>asterids</taxon>
        <taxon>campanulids</taxon>
        <taxon>Asterales</taxon>
        <taxon>Asteraceae</taxon>
        <taxon>Cichorioideae</taxon>
        <taxon>Cichorieae</taxon>
        <taxon>Cichoriinae</taxon>
        <taxon>Cichorium</taxon>
    </lineage>
</organism>
<reference evidence="1 2" key="2">
    <citation type="journal article" date="2022" name="Mol. Ecol. Resour.">
        <title>The genomes of chicory, endive, great burdock and yacon provide insights into Asteraceae paleo-polyploidization history and plant inulin production.</title>
        <authorList>
            <person name="Fan W."/>
            <person name="Wang S."/>
            <person name="Wang H."/>
            <person name="Wang A."/>
            <person name="Jiang F."/>
            <person name="Liu H."/>
            <person name="Zhao H."/>
            <person name="Xu D."/>
            <person name="Zhang Y."/>
        </authorList>
    </citation>
    <scope>NUCLEOTIDE SEQUENCE [LARGE SCALE GENOMIC DNA]</scope>
    <source>
        <strain evidence="2">cv. Punajuju</strain>
        <tissue evidence="1">Leaves</tissue>
    </source>
</reference>